<dbReference type="InterPro" id="IPR048742">
    <property type="entry name" value="Pus10_N_euk"/>
</dbReference>
<dbReference type="Gene3D" id="3.30.70.2510">
    <property type="match status" value="1"/>
</dbReference>
<feature type="domain" description="Pus10 N-terminal eukaryotes" evidence="8">
    <location>
        <begin position="121"/>
        <end position="227"/>
    </location>
</feature>
<evidence type="ECO:0000256" key="3">
    <source>
        <dbReference type="ARBA" id="ARBA00022694"/>
    </source>
</evidence>
<dbReference type="Gene3D" id="3.30.70.3190">
    <property type="match status" value="1"/>
</dbReference>
<dbReference type="EMBL" id="JBDFQZ010000003">
    <property type="protein sequence ID" value="KAK9740096.1"/>
    <property type="molecule type" value="Genomic_DNA"/>
</dbReference>
<dbReference type="Pfam" id="PF21238">
    <property type="entry name" value="Pus10_C"/>
    <property type="match status" value="1"/>
</dbReference>
<dbReference type="FunFam" id="3.30.70.2510:FF:000001">
    <property type="entry name" value="tRNA pseudouridine synthase Pus10"/>
    <property type="match status" value="1"/>
</dbReference>
<keyword evidence="4" id="KW-0413">Isomerase</keyword>
<dbReference type="EC" id="5.4.99.25" evidence="2"/>
<dbReference type="SUPFAM" id="SSF55120">
    <property type="entry name" value="Pseudouridine synthase"/>
    <property type="match status" value="1"/>
</dbReference>
<keyword evidence="11" id="KW-1185">Reference proteome</keyword>
<evidence type="ECO:0000256" key="7">
    <source>
        <dbReference type="ARBA" id="ARBA00083669"/>
    </source>
</evidence>
<keyword evidence="3" id="KW-0819">tRNA processing</keyword>
<evidence type="ECO:0000259" key="8">
    <source>
        <dbReference type="Pfam" id="PF21237"/>
    </source>
</evidence>
<dbReference type="Proteomes" id="UP001443914">
    <property type="component" value="Unassembled WGS sequence"/>
</dbReference>
<evidence type="ECO:0000256" key="6">
    <source>
        <dbReference type="ARBA" id="ARBA00079393"/>
    </source>
</evidence>
<dbReference type="AlphaFoldDB" id="A0AAW1M3H2"/>
<dbReference type="PANTHER" id="PTHR21568:SF0">
    <property type="entry name" value="TRNA PSEUDOURIDINE SYNTHASE PUS10"/>
    <property type="match status" value="1"/>
</dbReference>
<dbReference type="FunFam" id="3.30.70.3190:FF:000001">
    <property type="entry name" value="tRNA pseudouridine synthase Pus10"/>
    <property type="match status" value="1"/>
</dbReference>
<organism evidence="10 11">
    <name type="scientific">Saponaria officinalis</name>
    <name type="common">Common soapwort</name>
    <name type="synonym">Lychnis saponaria</name>
    <dbReference type="NCBI Taxonomy" id="3572"/>
    <lineage>
        <taxon>Eukaryota</taxon>
        <taxon>Viridiplantae</taxon>
        <taxon>Streptophyta</taxon>
        <taxon>Embryophyta</taxon>
        <taxon>Tracheophyta</taxon>
        <taxon>Spermatophyta</taxon>
        <taxon>Magnoliopsida</taxon>
        <taxon>eudicotyledons</taxon>
        <taxon>Gunneridae</taxon>
        <taxon>Pentapetalae</taxon>
        <taxon>Caryophyllales</taxon>
        <taxon>Caryophyllaceae</taxon>
        <taxon>Caryophylleae</taxon>
        <taxon>Saponaria</taxon>
    </lineage>
</organism>
<dbReference type="NCBIfam" id="TIGR01213">
    <property type="entry name" value="pseudo_Pus10arc"/>
    <property type="match status" value="1"/>
</dbReference>
<dbReference type="GO" id="GO:0031119">
    <property type="term" value="P:tRNA pseudouridine synthesis"/>
    <property type="evidence" value="ECO:0007669"/>
    <property type="project" value="TreeGrafter"/>
</dbReference>
<dbReference type="InterPro" id="IPR048741">
    <property type="entry name" value="Pus10-like_C"/>
</dbReference>
<accession>A0AAW1M3H2</accession>
<proteinExistence type="inferred from homology"/>
<protein>
    <recommendedName>
        <fullName evidence="2">tRNA pseudouridine(55) synthase</fullName>
        <ecNumber evidence="2">5.4.99.25</ecNumber>
    </recommendedName>
    <alternativeName>
        <fullName evidence="7">tRNA pseudouridine 55 synthase</fullName>
    </alternativeName>
    <alternativeName>
        <fullName evidence="5">tRNA pseudouridylate synthase</fullName>
    </alternativeName>
    <alternativeName>
        <fullName evidence="6">tRNA-uridine isomerase</fullName>
    </alternativeName>
</protein>
<name>A0AAW1M3H2_SAPOF</name>
<reference evidence="10" key="1">
    <citation type="submission" date="2024-03" db="EMBL/GenBank/DDBJ databases">
        <title>WGS assembly of Saponaria officinalis var. Norfolk2.</title>
        <authorList>
            <person name="Jenkins J."/>
            <person name="Shu S."/>
            <person name="Grimwood J."/>
            <person name="Barry K."/>
            <person name="Goodstein D."/>
            <person name="Schmutz J."/>
            <person name="Leebens-Mack J."/>
            <person name="Osbourn A."/>
        </authorList>
    </citation>
    <scope>NUCLEOTIDE SEQUENCE [LARGE SCALE GENOMIC DNA]</scope>
    <source>
        <strain evidence="10">JIC</strain>
    </source>
</reference>
<dbReference type="GO" id="GO:0160148">
    <property type="term" value="F:tRNA pseudouridine(55) synthase activity"/>
    <property type="evidence" value="ECO:0007669"/>
    <property type="project" value="UniProtKB-EC"/>
</dbReference>
<dbReference type="Pfam" id="PF21237">
    <property type="entry name" value="Pus10_N_euk"/>
    <property type="match status" value="1"/>
</dbReference>
<evidence type="ECO:0000256" key="1">
    <source>
        <dbReference type="ARBA" id="ARBA00009652"/>
    </source>
</evidence>
<dbReference type="InterPro" id="IPR039894">
    <property type="entry name" value="Pus10-like"/>
</dbReference>
<evidence type="ECO:0000259" key="9">
    <source>
        <dbReference type="Pfam" id="PF21238"/>
    </source>
</evidence>
<evidence type="ECO:0000256" key="2">
    <source>
        <dbReference type="ARBA" id="ARBA00012787"/>
    </source>
</evidence>
<evidence type="ECO:0000313" key="10">
    <source>
        <dbReference type="EMBL" id="KAK9740096.1"/>
    </source>
</evidence>
<evidence type="ECO:0000313" key="11">
    <source>
        <dbReference type="Proteomes" id="UP001443914"/>
    </source>
</evidence>
<evidence type="ECO:0000256" key="4">
    <source>
        <dbReference type="ARBA" id="ARBA00023235"/>
    </source>
</evidence>
<feature type="domain" description="Pus10-like C-terminal" evidence="9">
    <location>
        <begin position="290"/>
        <end position="522"/>
    </location>
</feature>
<dbReference type="GO" id="GO:0003723">
    <property type="term" value="F:RNA binding"/>
    <property type="evidence" value="ECO:0007669"/>
    <property type="project" value="InterPro"/>
</dbReference>
<comment type="caution">
    <text evidence="10">The sequence shown here is derived from an EMBL/GenBank/DDBJ whole genome shotgun (WGS) entry which is preliminary data.</text>
</comment>
<evidence type="ECO:0000256" key="5">
    <source>
        <dbReference type="ARBA" id="ARBA00075270"/>
    </source>
</evidence>
<dbReference type="InterPro" id="IPR020103">
    <property type="entry name" value="PsdUridine_synth_cat_dom_sf"/>
</dbReference>
<comment type="similarity">
    <text evidence="1">Belongs to the pseudouridine synthase Pus10 family.</text>
</comment>
<sequence length="530" mass="59124">MATNDAVSSDQNPPENVVSAAADEELRLLNDVVSSLPPAAVKDLLSLQVCPQCVLRLLGKYGPSYCSSSSIFSLFSAVVGDQLSCDVSPSRVSATGDGYCSVCYGILEFTYIDEKQNRVKKDCANDFALLIAELAKQEGHQVDGFILEVSIPPIILENDSAKRLFLKEKYGSEVWFKDVLQSESLSVKDALKIFITEPLEKQLVSRTAAKSGTSSFRVRLTYTSTDHPGKTVNGRENKQAYKKQRTDVGNGIRTSNGSDTCENLQDKNSLVSGKATECCLMIQFHRTPIFIGGRYLKLSRNVSQTRWIIDDERMGEASVEEILAGSILPLCKGDNCKFHAAGREDIDVRMLGSGRPFLLEIQNPKVEPSRLLLKEMEVKINSSEGKLVKVKNLKVVNDQGWTLMREGEAEKQKQYVALVWISRELEDRDLETISSLKDMQVLQRTPVRVLHRRSPLEREKIIHWMNIDKIDGSSQYFLLHLCTQAGTYIKEFVHGDLGRTQPSLGSILGCRAEILQLDVTDVKMDCFLGE</sequence>
<gene>
    <name evidence="10" type="ORF">RND81_03G010700</name>
</gene>
<dbReference type="PANTHER" id="PTHR21568">
    <property type="entry name" value="TRNA PSEUDOURIDINE SYNTHASE PUS10"/>
    <property type="match status" value="1"/>
</dbReference>